<sequence>AYGMAALFIPLSLNYILASFSSSAENVLIPRTLKLYGLSPALALDIFGTISGLTLPVLLFPGVLCSCACVMLLPSVSEANAAGKDAK</sequence>
<comment type="caution">
    <text evidence="2">The sequence shown here is derived from an EMBL/GenBank/DDBJ whole genome shotgun (WGS) entry which is preliminary data.</text>
</comment>
<protein>
    <submittedName>
        <fullName evidence="2">Stage V sporulation protein B</fullName>
    </submittedName>
</protein>
<proteinExistence type="predicted"/>
<keyword evidence="1" id="KW-0812">Transmembrane</keyword>
<dbReference type="AlphaFoldDB" id="A0A8I0H1M5"/>
<feature type="non-terminal residue" evidence="2">
    <location>
        <position position="1"/>
    </location>
</feature>
<reference evidence="2" key="1">
    <citation type="submission" date="2020-01" db="EMBL/GenBank/DDBJ databases">
        <authorList>
            <person name="Richard D."/>
        </authorList>
    </citation>
    <scope>NUCLEOTIDE SEQUENCE</scope>
    <source>
        <strain evidence="2">JP541</strain>
    </source>
</reference>
<name>A0A8I0H1M5_XANCI</name>
<gene>
    <name evidence="2" type="ORF">GUH15_01910</name>
</gene>
<dbReference type="EMBL" id="JAABFR010000127">
    <property type="protein sequence ID" value="MBD4334850.1"/>
    <property type="molecule type" value="Genomic_DNA"/>
</dbReference>
<evidence type="ECO:0000313" key="2">
    <source>
        <dbReference type="EMBL" id="MBD4334850.1"/>
    </source>
</evidence>
<accession>A0A8I0H1M5</accession>
<keyword evidence="1" id="KW-1133">Transmembrane helix</keyword>
<evidence type="ECO:0000256" key="1">
    <source>
        <dbReference type="SAM" id="Phobius"/>
    </source>
</evidence>
<feature type="transmembrane region" description="Helical" evidence="1">
    <location>
        <begin position="42"/>
        <end position="73"/>
    </location>
</feature>
<organism evidence="2 3">
    <name type="scientific">Xanthomonas citri pv. citri</name>
    <dbReference type="NCBI Taxonomy" id="611301"/>
    <lineage>
        <taxon>Bacteria</taxon>
        <taxon>Pseudomonadati</taxon>
        <taxon>Pseudomonadota</taxon>
        <taxon>Gammaproteobacteria</taxon>
        <taxon>Lysobacterales</taxon>
        <taxon>Lysobacteraceae</taxon>
        <taxon>Xanthomonas</taxon>
    </lineage>
</organism>
<feature type="non-terminal residue" evidence="2">
    <location>
        <position position="87"/>
    </location>
</feature>
<keyword evidence="1" id="KW-0472">Membrane</keyword>
<evidence type="ECO:0000313" key="3">
    <source>
        <dbReference type="Proteomes" id="UP000653002"/>
    </source>
</evidence>
<dbReference type="Proteomes" id="UP000653002">
    <property type="component" value="Unassembled WGS sequence"/>
</dbReference>